<sequence>MEKKIKDLSSWIEVTPALFISLRKTSNSPALETITEEEAEVLISPITNNVQLRLFFIAYNLQGLWREIVSQRLNPVEFLTDSQRYNSLLQEERVYVFLDGLDDKVDNLHSEVLQKHPFPTVEKAHDKFVENSRKFPSSSKNDILVEALYTSLKSKPESFRGPLANVSPQSRTEQKTLISIENISEANPGFMDQYPEKVANVVP</sequence>
<dbReference type="AlphaFoldDB" id="A0A6N2LBC2"/>
<dbReference type="EMBL" id="CAADRP010000824">
    <property type="protein sequence ID" value="VFU32687.1"/>
    <property type="molecule type" value="Genomic_DNA"/>
</dbReference>
<protein>
    <submittedName>
        <fullName evidence="1">Uncharacterized protein</fullName>
    </submittedName>
</protein>
<evidence type="ECO:0000313" key="1">
    <source>
        <dbReference type="EMBL" id="VFU32687.1"/>
    </source>
</evidence>
<reference evidence="1" key="1">
    <citation type="submission" date="2019-03" db="EMBL/GenBank/DDBJ databases">
        <authorList>
            <person name="Mank J."/>
            <person name="Almeida P."/>
        </authorList>
    </citation>
    <scope>NUCLEOTIDE SEQUENCE</scope>
    <source>
        <strain evidence="1">78183</strain>
    </source>
</reference>
<organism evidence="1">
    <name type="scientific">Salix viminalis</name>
    <name type="common">Common osier</name>
    <name type="synonym">Basket willow</name>
    <dbReference type="NCBI Taxonomy" id="40686"/>
    <lineage>
        <taxon>Eukaryota</taxon>
        <taxon>Viridiplantae</taxon>
        <taxon>Streptophyta</taxon>
        <taxon>Embryophyta</taxon>
        <taxon>Tracheophyta</taxon>
        <taxon>Spermatophyta</taxon>
        <taxon>Magnoliopsida</taxon>
        <taxon>eudicotyledons</taxon>
        <taxon>Gunneridae</taxon>
        <taxon>Pentapetalae</taxon>
        <taxon>rosids</taxon>
        <taxon>fabids</taxon>
        <taxon>Malpighiales</taxon>
        <taxon>Salicaceae</taxon>
        <taxon>Saliceae</taxon>
        <taxon>Salix</taxon>
    </lineage>
</organism>
<name>A0A6N2LBC2_SALVM</name>
<gene>
    <name evidence="1" type="ORF">SVIM_LOCUS145128</name>
</gene>
<dbReference type="PANTHER" id="PTHR36063:SF1">
    <property type="entry name" value="ARABIDOPSIS THALIANA GENOMIC DNA, CHROMOSOME 5, P1 CLONE:MOK16"/>
    <property type="match status" value="1"/>
</dbReference>
<proteinExistence type="predicted"/>
<dbReference type="PANTHER" id="PTHR36063">
    <property type="entry name" value="ARABIDOPSIS THALIANA GENOMIC DNA, CHROMOSOME 5, P1 CLONE:MOK16"/>
    <property type="match status" value="1"/>
</dbReference>
<accession>A0A6N2LBC2</accession>